<gene>
    <name evidence="2" type="ORF">S01H1_71461</name>
</gene>
<feature type="non-terminal residue" evidence="2">
    <location>
        <position position="129"/>
    </location>
</feature>
<reference evidence="2" key="1">
    <citation type="journal article" date="2014" name="Front. Microbiol.">
        <title>High frequency of phylogenetically diverse reductive dehalogenase-homologous genes in deep subseafloor sedimentary metagenomes.</title>
        <authorList>
            <person name="Kawai M."/>
            <person name="Futagami T."/>
            <person name="Toyoda A."/>
            <person name="Takaki Y."/>
            <person name="Nishi S."/>
            <person name="Hori S."/>
            <person name="Arai W."/>
            <person name="Tsubouchi T."/>
            <person name="Morono Y."/>
            <person name="Uchiyama I."/>
            <person name="Ito T."/>
            <person name="Fujiyama A."/>
            <person name="Inagaki F."/>
            <person name="Takami H."/>
        </authorList>
    </citation>
    <scope>NUCLEOTIDE SEQUENCE</scope>
    <source>
        <strain evidence="2">Expedition CK06-06</strain>
    </source>
</reference>
<accession>X0WVZ7</accession>
<organism evidence="2">
    <name type="scientific">marine sediment metagenome</name>
    <dbReference type="NCBI Taxonomy" id="412755"/>
    <lineage>
        <taxon>unclassified sequences</taxon>
        <taxon>metagenomes</taxon>
        <taxon>ecological metagenomes</taxon>
    </lineage>
</organism>
<dbReference type="Pfam" id="PF04909">
    <property type="entry name" value="Amidohydro_2"/>
    <property type="match status" value="1"/>
</dbReference>
<dbReference type="InterPro" id="IPR032466">
    <property type="entry name" value="Metal_Hydrolase"/>
</dbReference>
<comment type="caution">
    <text evidence="2">The sequence shown here is derived from an EMBL/GenBank/DDBJ whole genome shotgun (WGS) entry which is preliminary data.</text>
</comment>
<dbReference type="InterPro" id="IPR006680">
    <property type="entry name" value="Amidohydro-rel"/>
</dbReference>
<dbReference type="SUPFAM" id="SSF51556">
    <property type="entry name" value="Metallo-dependent hydrolases"/>
    <property type="match status" value="1"/>
</dbReference>
<evidence type="ECO:0000259" key="1">
    <source>
        <dbReference type="Pfam" id="PF04909"/>
    </source>
</evidence>
<name>X0WVZ7_9ZZZZ</name>
<protein>
    <recommendedName>
        <fullName evidence="1">Amidohydrolase-related domain-containing protein</fullName>
    </recommendedName>
</protein>
<dbReference type="GO" id="GO:0016787">
    <property type="term" value="F:hydrolase activity"/>
    <property type="evidence" value="ECO:0007669"/>
    <property type="project" value="InterPro"/>
</dbReference>
<dbReference type="AlphaFoldDB" id="X0WVZ7"/>
<dbReference type="EMBL" id="BARS01047587">
    <property type="protein sequence ID" value="GAG28598.1"/>
    <property type="molecule type" value="Genomic_DNA"/>
</dbReference>
<dbReference type="Gene3D" id="3.20.20.140">
    <property type="entry name" value="Metal-dependent hydrolases"/>
    <property type="match status" value="1"/>
</dbReference>
<feature type="domain" description="Amidohydrolase-related" evidence="1">
    <location>
        <begin position="3"/>
        <end position="127"/>
    </location>
</feature>
<evidence type="ECO:0000313" key="2">
    <source>
        <dbReference type="EMBL" id="GAG28598.1"/>
    </source>
</evidence>
<proteinExistence type="predicted"/>
<sequence>MIIDAHAHVFEGINTFTGSGELKALEFGKVKRGTGEVFRLLPPCFLKGNFPPEVLLEYMDWIGVDKAILLQGTLYGFYNEYVANAQSRWPDRFLGCALVDPMIREAPRVLEHAVEELGLRALKFEISEG</sequence>